<dbReference type="NCBIfam" id="TIGR00033">
    <property type="entry name" value="aroC"/>
    <property type="match status" value="1"/>
</dbReference>
<feature type="binding site" evidence="11">
    <location>
        <begin position="311"/>
        <end position="315"/>
    </location>
    <ligand>
        <name>FMN</name>
        <dbReference type="ChEBI" id="CHEBI:58210"/>
    </ligand>
</feature>
<proteinExistence type="inferred from homology"/>
<evidence type="ECO:0000313" key="13">
    <source>
        <dbReference type="EMBL" id="GEN85366.1"/>
    </source>
</evidence>
<dbReference type="GO" id="GO:0009423">
    <property type="term" value="P:chorismate biosynthetic process"/>
    <property type="evidence" value="ECO:0007669"/>
    <property type="project" value="UniProtKB-UniRule"/>
</dbReference>
<evidence type="ECO:0000256" key="3">
    <source>
        <dbReference type="ARBA" id="ARBA00013036"/>
    </source>
</evidence>
<gene>
    <name evidence="13" type="primary">aroC1</name>
    <name evidence="11" type="synonym">aroC</name>
    <name evidence="13" type="ORF">OSO01_01050</name>
</gene>
<evidence type="ECO:0000256" key="5">
    <source>
        <dbReference type="ARBA" id="ARBA00022630"/>
    </source>
</evidence>
<name>A0A511ZD40_9BACI</name>
<dbReference type="Pfam" id="PF01264">
    <property type="entry name" value="Chorismate_synt"/>
    <property type="match status" value="1"/>
</dbReference>
<feature type="binding site" evidence="11">
    <location>
        <begin position="251"/>
        <end position="252"/>
    </location>
    <ligand>
        <name>FMN</name>
        <dbReference type="ChEBI" id="CHEBI:58210"/>
    </ligand>
</feature>
<dbReference type="InterPro" id="IPR020541">
    <property type="entry name" value="Chorismate_synthase_CS"/>
</dbReference>
<dbReference type="UniPathway" id="UPA00053">
    <property type="reaction ID" value="UER00090"/>
</dbReference>
<dbReference type="PROSITE" id="PS00788">
    <property type="entry name" value="CHORISMATE_SYNTHASE_2"/>
    <property type="match status" value="1"/>
</dbReference>
<evidence type="ECO:0000256" key="1">
    <source>
        <dbReference type="ARBA" id="ARBA00005044"/>
    </source>
</evidence>
<comment type="catalytic activity">
    <reaction evidence="11 12">
        <text>5-O-(1-carboxyvinyl)-3-phosphoshikimate = chorismate + phosphate</text>
        <dbReference type="Rhea" id="RHEA:21020"/>
        <dbReference type="ChEBI" id="CHEBI:29748"/>
        <dbReference type="ChEBI" id="CHEBI:43474"/>
        <dbReference type="ChEBI" id="CHEBI:57701"/>
        <dbReference type="EC" id="4.2.3.5"/>
    </reaction>
</comment>
<comment type="caution">
    <text evidence="13">The sequence shown here is derived from an EMBL/GenBank/DDBJ whole genome shotgun (WGS) entry which is preliminary data.</text>
</comment>
<dbReference type="OrthoDB" id="9771806at2"/>
<comment type="cofactor">
    <cofactor evidence="11 12">
        <name>FMNH2</name>
        <dbReference type="ChEBI" id="CHEBI:57618"/>
    </cofactor>
    <text evidence="11 12">Reduced FMN (FMNH(2)).</text>
</comment>
<evidence type="ECO:0000256" key="9">
    <source>
        <dbReference type="ARBA" id="ARBA00023141"/>
    </source>
</evidence>
<evidence type="ECO:0000256" key="2">
    <source>
        <dbReference type="ARBA" id="ARBA00008014"/>
    </source>
</evidence>
<dbReference type="GO" id="GO:0008652">
    <property type="term" value="P:amino acid biosynthetic process"/>
    <property type="evidence" value="ECO:0007669"/>
    <property type="project" value="UniProtKB-KW"/>
</dbReference>
<feature type="binding site" evidence="11">
    <location>
        <begin position="130"/>
        <end position="132"/>
    </location>
    <ligand>
        <name>FMN</name>
        <dbReference type="ChEBI" id="CHEBI:58210"/>
    </ligand>
</feature>
<evidence type="ECO:0000256" key="8">
    <source>
        <dbReference type="ARBA" id="ARBA00022857"/>
    </source>
</evidence>
<comment type="pathway">
    <text evidence="1 11 12">Metabolic intermediate biosynthesis; chorismate biosynthesis; chorismate from D-erythrose 4-phosphate and phosphoenolpyruvate: step 7/7.</text>
</comment>
<organism evidence="13 14">
    <name type="scientific">Oceanobacillus sojae</name>
    <dbReference type="NCBI Taxonomy" id="582851"/>
    <lineage>
        <taxon>Bacteria</taxon>
        <taxon>Bacillati</taxon>
        <taxon>Bacillota</taxon>
        <taxon>Bacilli</taxon>
        <taxon>Bacillales</taxon>
        <taxon>Bacillaceae</taxon>
        <taxon>Oceanobacillus</taxon>
    </lineage>
</organism>
<dbReference type="PIRSF" id="PIRSF001456">
    <property type="entry name" value="Chorismate_synth"/>
    <property type="match status" value="1"/>
</dbReference>
<keyword evidence="8 11" id="KW-0521">NADP</keyword>
<dbReference type="GO" id="GO:0009073">
    <property type="term" value="P:aromatic amino acid family biosynthetic process"/>
    <property type="evidence" value="ECO:0007669"/>
    <property type="project" value="UniProtKB-KW"/>
</dbReference>
<dbReference type="STRING" id="582851.GCA_900162665_02337"/>
<dbReference type="EMBL" id="BJYM01000001">
    <property type="protein sequence ID" value="GEN85366.1"/>
    <property type="molecule type" value="Genomic_DNA"/>
</dbReference>
<keyword evidence="5 11" id="KW-0285">Flavoprotein</keyword>
<feature type="binding site" evidence="11">
    <location>
        <position position="296"/>
    </location>
    <ligand>
        <name>FMN</name>
        <dbReference type="ChEBI" id="CHEBI:58210"/>
    </ligand>
</feature>
<keyword evidence="9 11" id="KW-0057">Aromatic amino acid biosynthesis</keyword>
<dbReference type="Gene3D" id="3.60.150.10">
    <property type="entry name" value="Chorismate synthase AroC"/>
    <property type="match status" value="1"/>
</dbReference>
<dbReference type="RefSeq" id="WP_147207785.1">
    <property type="nucleotide sequence ID" value="NZ_BJYM01000001.1"/>
</dbReference>
<feature type="binding site" evidence="11">
    <location>
        <position position="39"/>
    </location>
    <ligand>
        <name>NADP(+)</name>
        <dbReference type="ChEBI" id="CHEBI:58349"/>
    </ligand>
</feature>
<dbReference type="EC" id="4.2.3.5" evidence="3 11"/>
<dbReference type="Proteomes" id="UP000321558">
    <property type="component" value="Unassembled WGS sequence"/>
</dbReference>
<keyword evidence="6 11" id="KW-0288">FMN</keyword>
<comment type="similarity">
    <text evidence="2 11 12">Belongs to the chorismate synthase family.</text>
</comment>
<evidence type="ECO:0000313" key="14">
    <source>
        <dbReference type="Proteomes" id="UP000321558"/>
    </source>
</evidence>
<dbReference type="SUPFAM" id="SSF103263">
    <property type="entry name" value="Chorismate synthase, AroC"/>
    <property type="match status" value="1"/>
</dbReference>
<dbReference type="InterPro" id="IPR035904">
    <property type="entry name" value="Chorismate_synth_AroC_sf"/>
</dbReference>
<dbReference type="CDD" id="cd07304">
    <property type="entry name" value="Chorismate_synthase"/>
    <property type="match status" value="1"/>
</dbReference>
<dbReference type="FunFam" id="3.60.150.10:FF:000002">
    <property type="entry name" value="Chorismate synthase"/>
    <property type="match status" value="1"/>
</dbReference>
<dbReference type="GO" id="GO:0005829">
    <property type="term" value="C:cytosol"/>
    <property type="evidence" value="ECO:0007669"/>
    <property type="project" value="TreeGrafter"/>
</dbReference>
<feature type="binding site" evidence="11">
    <location>
        <position position="45"/>
    </location>
    <ligand>
        <name>NADP(+)</name>
        <dbReference type="ChEBI" id="CHEBI:58349"/>
    </ligand>
</feature>
<dbReference type="NCBIfam" id="NF003793">
    <property type="entry name" value="PRK05382.1"/>
    <property type="match status" value="1"/>
</dbReference>
<feature type="binding site" evidence="11">
    <location>
        <position position="338"/>
    </location>
    <ligand>
        <name>FMN</name>
        <dbReference type="ChEBI" id="CHEBI:58210"/>
    </ligand>
</feature>
<keyword evidence="10 11" id="KW-0456">Lyase</keyword>
<keyword evidence="7 11" id="KW-0274">FAD</keyword>
<dbReference type="PANTHER" id="PTHR21085:SF0">
    <property type="entry name" value="CHORISMATE SYNTHASE"/>
    <property type="match status" value="1"/>
</dbReference>
<dbReference type="PANTHER" id="PTHR21085">
    <property type="entry name" value="CHORISMATE SYNTHASE"/>
    <property type="match status" value="1"/>
</dbReference>
<keyword evidence="4 11" id="KW-0028">Amino-acid biosynthesis</keyword>
<evidence type="ECO:0000256" key="11">
    <source>
        <dbReference type="HAMAP-Rule" id="MF_00300"/>
    </source>
</evidence>
<dbReference type="InterPro" id="IPR000453">
    <property type="entry name" value="Chorismate_synth"/>
</dbReference>
<evidence type="ECO:0000256" key="4">
    <source>
        <dbReference type="ARBA" id="ARBA00022605"/>
    </source>
</evidence>
<keyword evidence="14" id="KW-1185">Reference proteome</keyword>
<dbReference type="AlphaFoldDB" id="A0A511ZD40"/>
<accession>A0A511ZD40</accession>
<evidence type="ECO:0000256" key="6">
    <source>
        <dbReference type="ARBA" id="ARBA00022643"/>
    </source>
</evidence>
<evidence type="ECO:0000256" key="10">
    <source>
        <dbReference type="ARBA" id="ARBA00023239"/>
    </source>
</evidence>
<comment type="subunit">
    <text evidence="11">Homotetramer.</text>
</comment>
<dbReference type="GO" id="GO:0010181">
    <property type="term" value="F:FMN binding"/>
    <property type="evidence" value="ECO:0007669"/>
    <property type="project" value="TreeGrafter"/>
</dbReference>
<sequence>MRYLTAGESHGKQLTTIIEGLPSQMELKAEDINESLRRRQGGHGRGKRMQIEKDTVDITSGVRHGYTLGSPVSLVIHNDDFKHWTDIMGADPLDEGAKLRRVVTKPRPGHADLNGGLKYGHRDMRNVLERSSARETGARVAAGAVAKSLLEQLGIYVTGYVKEIAGIRAEEKTDLTAKERAEISGNSPVMVLDSNVEQPMIEAIDEAKSIGDSIGGVCEVYVEGLPAGIGSYVHYDRKLDSKIAASVISINAFKGVEFGIGFEAARLNGSEVHDEIAWNEEDGYYRTTNRLGGFEGGMTTGMPIVVRGVMKPIPTLMKRPLQSVDIETKEPFKATVERSDACAVPAASVVMEHVVAFEVAKAITEQFSSDRFPQLKQAIDQYREEIRCF</sequence>
<dbReference type="HAMAP" id="MF_00300">
    <property type="entry name" value="Chorismate_synth"/>
    <property type="match status" value="1"/>
</dbReference>
<dbReference type="PROSITE" id="PS00787">
    <property type="entry name" value="CHORISMATE_SYNTHASE_1"/>
    <property type="match status" value="1"/>
</dbReference>
<protein>
    <recommendedName>
        <fullName evidence="3 11">Chorismate synthase</fullName>
        <shortName evidence="11">CS</shortName>
        <ecNumber evidence="3 11">4.2.3.5</ecNumber>
    </recommendedName>
    <alternativeName>
        <fullName evidence="11">5-enolpyruvylshikimate-3-phosphate phospholyase</fullName>
    </alternativeName>
</protein>
<reference evidence="13 14" key="1">
    <citation type="submission" date="2019-07" db="EMBL/GenBank/DDBJ databases">
        <title>Whole genome shotgun sequence of Oceanobacillus sojae NBRC 105379.</title>
        <authorList>
            <person name="Hosoyama A."/>
            <person name="Uohara A."/>
            <person name="Ohji S."/>
            <person name="Ichikawa N."/>
        </authorList>
    </citation>
    <scope>NUCLEOTIDE SEQUENCE [LARGE SCALE GENOMIC DNA]</scope>
    <source>
        <strain evidence="13 14">NBRC 105379</strain>
    </source>
</reference>
<dbReference type="GO" id="GO:0004107">
    <property type="term" value="F:chorismate synthase activity"/>
    <property type="evidence" value="ECO:0007669"/>
    <property type="project" value="UniProtKB-UniRule"/>
</dbReference>
<evidence type="ECO:0000256" key="7">
    <source>
        <dbReference type="ARBA" id="ARBA00022827"/>
    </source>
</evidence>
<evidence type="ECO:0000256" key="12">
    <source>
        <dbReference type="RuleBase" id="RU000605"/>
    </source>
</evidence>
<comment type="function">
    <text evidence="11">Catalyzes the anti-1,4-elimination of the C-3 phosphate and the C-6 proR hydrogen from 5-enolpyruvylshikimate-3-phosphate (EPSP) to yield chorismate, which is the branch point compound that serves as the starting substrate for the three terminal pathways of aromatic amino acid biosynthesis. This reaction introduces a second double bond into the aromatic ring system.</text>
</comment>